<dbReference type="Pfam" id="PF14659">
    <property type="entry name" value="Phage_int_SAM_3"/>
    <property type="match status" value="1"/>
</dbReference>
<dbReference type="EMBL" id="FMKA01000056">
    <property type="protein sequence ID" value="SCP99749.1"/>
    <property type="molecule type" value="Genomic_DNA"/>
</dbReference>
<organism evidence="9 10">
    <name type="scientific">Anaerobium acetethylicum</name>
    <dbReference type="NCBI Taxonomy" id="1619234"/>
    <lineage>
        <taxon>Bacteria</taxon>
        <taxon>Bacillati</taxon>
        <taxon>Bacillota</taxon>
        <taxon>Clostridia</taxon>
        <taxon>Lachnospirales</taxon>
        <taxon>Lachnospiraceae</taxon>
        <taxon>Anaerobium</taxon>
    </lineage>
</organism>
<gene>
    <name evidence="9" type="ORF">SAMN05421730_105618</name>
</gene>
<dbReference type="InterPro" id="IPR010998">
    <property type="entry name" value="Integrase_recombinase_N"/>
</dbReference>
<dbReference type="Gene3D" id="1.10.150.130">
    <property type="match status" value="1"/>
</dbReference>
<reference evidence="9 10" key="1">
    <citation type="submission" date="2016-09" db="EMBL/GenBank/DDBJ databases">
        <authorList>
            <person name="Capua I."/>
            <person name="De Benedictis P."/>
            <person name="Joannis T."/>
            <person name="Lombin L.H."/>
            <person name="Cattoli G."/>
        </authorList>
    </citation>
    <scope>NUCLEOTIDE SEQUENCE [LARGE SCALE GENOMIC DNA]</scope>
    <source>
        <strain evidence="9 10">GluBS11</strain>
    </source>
</reference>
<evidence type="ECO:0000259" key="7">
    <source>
        <dbReference type="PROSITE" id="PS51898"/>
    </source>
</evidence>
<dbReference type="InterPro" id="IPR050090">
    <property type="entry name" value="Tyrosine_recombinase_XerCD"/>
</dbReference>
<keyword evidence="3" id="KW-0229">DNA integration</keyword>
<dbReference type="STRING" id="1619234.SAMN05421730_105618"/>
<dbReference type="PROSITE" id="PS51898">
    <property type="entry name" value="TYR_RECOMBINASE"/>
    <property type="match status" value="1"/>
</dbReference>
<evidence type="ECO:0000256" key="6">
    <source>
        <dbReference type="PROSITE-ProRule" id="PRU01248"/>
    </source>
</evidence>
<dbReference type="Pfam" id="PF00589">
    <property type="entry name" value="Phage_integrase"/>
    <property type="match status" value="1"/>
</dbReference>
<feature type="domain" description="Tyr recombinase" evidence="7">
    <location>
        <begin position="180"/>
        <end position="408"/>
    </location>
</feature>
<dbReference type="InterPro" id="IPR016177">
    <property type="entry name" value="DNA-bd_dom_sf"/>
</dbReference>
<comment type="function">
    <text evidence="1">Site-specific tyrosine recombinase, which acts by catalyzing the cutting and rejoining of the recombining DNA molecules.</text>
</comment>
<evidence type="ECO:0000256" key="2">
    <source>
        <dbReference type="ARBA" id="ARBA00008857"/>
    </source>
</evidence>
<feature type="domain" description="Core-binding (CB)" evidence="8">
    <location>
        <begin position="72"/>
        <end position="154"/>
    </location>
</feature>
<dbReference type="SUPFAM" id="SSF54171">
    <property type="entry name" value="DNA-binding domain"/>
    <property type="match status" value="1"/>
</dbReference>
<evidence type="ECO:0000259" key="8">
    <source>
        <dbReference type="PROSITE" id="PS51900"/>
    </source>
</evidence>
<dbReference type="PANTHER" id="PTHR30349:SF41">
    <property type="entry name" value="INTEGRASE_RECOMBINASE PROTEIN MJ0367-RELATED"/>
    <property type="match status" value="1"/>
</dbReference>
<dbReference type="InterPro" id="IPR011010">
    <property type="entry name" value="DNA_brk_join_enz"/>
</dbReference>
<evidence type="ECO:0000256" key="3">
    <source>
        <dbReference type="ARBA" id="ARBA00022908"/>
    </source>
</evidence>
<dbReference type="GO" id="GO:0008907">
    <property type="term" value="F:integrase activity"/>
    <property type="evidence" value="ECO:0007669"/>
    <property type="project" value="InterPro"/>
</dbReference>
<protein>
    <submittedName>
        <fullName evidence="9">Site-specific recombinase XerD</fullName>
    </submittedName>
</protein>
<evidence type="ECO:0000256" key="5">
    <source>
        <dbReference type="ARBA" id="ARBA00023172"/>
    </source>
</evidence>
<dbReference type="GO" id="GO:0006310">
    <property type="term" value="P:DNA recombination"/>
    <property type="evidence" value="ECO:0007669"/>
    <property type="project" value="UniProtKB-KW"/>
</dbReference>
<proteinExistence type="inferred from homology"/>
<comment type="similarity">
    <text evidence="2">Belongs to the 'phage' integrase family.</text>
</comment>
<keyword evidence="5" id="KW-0233">DNA recombination</keyword>
<evidence type="ECO:0000313" key="10">
    <source>
        <dbReference type="Proteomes" id="UP000199315"/>
    </source>
</evidence>
<dbReference type="InterPro" id="IPR004191">
    <property type="entry name" value="Integrase_Tn916-type_DNA-bd_N"/>
</dbReference>
<dbReference type="Pfam" id="PF02920">
    <property type="entry name" value="Integrase_DNA"/>
    <property type="match status" value="1"/>
</dbReference>
<dbReference type="OrthoDB" id="9803188at2"/>
<sequence length="413" mass="48201">MAARKDGKGRALRKGESYRKSEGRTRYSYCYTDPFGKRKYIYSNNLATLREREEQLIRNQMDGLDVYVAGSATLNYVFDRYLSTKTELRSTTYSNYRYTWDHFIKDGFGKKKIGDVKYSDVLAFYNHLITELGLQVNTLESINTVLHPTFQLAVRDDIIRKNPTDGAYAEIKKRNGGSRKTRHALTVEQQRSFMQYVAKNPIFYVWYPFFMLLLGTGCRIGEAIGLRWDDVDMEKRLISINHSLTYYPRREETYVCEFRVSKPKTEAGVRTIPIMEQLYQILLQERERQKQEGFCSNEVDGMTNFIFTNRFGNPHNPAAVNRAIKRIVDAHNAEEEIKAKKQKREPVMLPRFSCHIFRHTFASRFCENETNVKVIQEVMGHADVSTTMNIYAEVNESITRQSLENLAKNMDVF</sequence>
<dbReference type="InterPro" id="IPR013762">
    <property type="entry name" value="Integrase-like_cat_sf"/>
</dbReference>
<dbReference type="SUPFAM" id="SSF56349">
    <property type="entry name" value="DNA breaking-rejoining enzymes"/>
    <property type="match status" value="1"/>
</dbReference>
<evidence type="ECO:0000256" key="4">
    <source>
        <dbReference type="ARBA" id="ARBA00023125"/>
    </source>
</evidence>
<dbReference type="AlphaFoldDB" id="A0A1D3TZ01"/>
<dbReference type="InterPro" id="IPR002104">
    <property type="entry name" value="Integrase_catalytic"/>
</dbReference>
<dbReference type="GO" id="GO:0003677">
    <property type="term" value="F:DNA binding"/>
    <property type="evidence" value="ECO:0007669"/>
    <property type="project" value="UniProtKB-UniRule"/>
</dbReference>
<dbReference type="RefSeq" id="WP_091237011.1">
    <property type="nucleotide sequence ID" value="NZ_FMKA01000056.1"/>
</dbReference>
<dbReference type="CDD" id="cd01189">
    <property type="entry name" value="INT_ICEBs1_C_like"/>
    <property type="match status" value="1"/>
</dbReference>
<accession>A0A1D3TZ01</accession>
<keyword evidence="4 6" id="KW-0238">DNA-binding</keyword>
<name>A0A1D3TZ01_9FIRM</name>
<evidence type="ECO:0000256" key="1">
    <source>
        <dbReference type="ARBA" id="ARBA00003283"/>
    </source>
</evidence>
<dbReference type="InterPro" id="IPR004107">
    <property type="entry name" value="Integrase_SAM-like_N"/>
</dbReference>
<dbReference type="Gene3D" id="1.10.443.10">
    <property type="entry name" value="Intergrase catalytic core"/>
    <property type="match status" value="1"/>
</dbReference>
<dbReference type="Proteomes" id="UP000199315">
    <property type="component" value="Unassembled WGS sequence"/>
</dbReference>
<dbReference type="PANTHER" id="PTHR30349">
    <property type="entry name" value="PHAGE INTEGRASE-RELATED"/>
    <property type="match status" value="1"/>
</dbReference>
<dbReference type="Gene3D" id="3.30.160.60">
    <property type="entry name" value="Classic Zinc Finger"/>
    <property type="match status" value="1"/>
</dbReference>
<keyword evidence="10" id="KW-1185">Reference proteome</keyword>
<evidence type="ECO:0000313" key="9">
    <source>
        <dbReference type="EMBL" id="SCP99749.1"/>
    </source>
</evidence>
<dbReference type="PROSITE" id="PS51900">
    <property type="entry name" value="CB"/>
    <property type="match status" value="1"/>
</dbReference>
<dbReference type="InterPro" id="IPR044068">
    <property type="entry name" value="CB"/>
</dbReference>